<reference evidence="2" key="1">
    <citation type="submission" date="2021-01" db="EMBL/GenBank/DDBJ databases">
        <authorList>
            <person name="Corre E."/>
            <person name="Pelletier E."/>
            <person name="Niang G."/>
            <person name="Scheremetjew M."/>
            <person name="Finn R."/>
            <person name="Kale V."/>
            <person name="Holt S."/>
            <person name="Cochrane G."/>
            <person name="Meng A."/>
            <person name="Brown T."/>
            <person name="Cohen L."/>
        </authorList>
    </citation>
    <scope>NUCLEOTIDE SEQUENCE</scope>
    <source>
        <strain evidence="2">GSO104</strain>
    </source>
</reference>
<dbReference type="EMBL" id="HBNS01005069">
    <property type="protein sequence ID" value="CAE4586337.1"/>
    <property type="molecule type" value="Transcribed_RNA"/>
</dbReference>
<dbReference type="SUPFAM" id="SSF52343">
    <property type="entry name" value="Ferredoxin reductase-like, C-terminal NADP-linked domain"/>
    <property type="match status" value="1"/>
</dbReference>
<organism evidence="2">
    <name type="scientific">Ditylum brightwellii</name>
    <dbReference type="NCBI Taxonomy" id="49249"/>
    <lineage>
        <taxon>Eukaryota</taxon>
        <taxon>Sar</taxon>
        <taxon>Stramenopiles</taxon>
        <taxon>Ochrophyta</taxon>
        <taxon>Bacillariophyta</taxon>
        <taxon>Mediophyceae</taxon>
        <taxon>Lithodesmiophycidae</taxon>
        <taxon>Lithodesmiales</taxon>
        <taxon>Lithodesmiaceae</taxon>
        <taxon>Ditylum</taxon>
    </lineage>
</organism>
<protein>
    <recommendedName>
        <fullName evidence="3">FAD-binding FR-type domain-containing protein</fullName>
    </recommendedName>
</protein>
<dbReference type="InterPro" id="IPR039261">
    <property type="entry name" value="FNR_nucleotide-bd"/>
</dbReference>
<feature type="chain" id="PRO_5031169110" description="FAD-binding FR-type domain-containing protein" evidence="1">
    <location>
        <begin position="24"/>
        <end position="523"/>
    </location>
</feature>
<sequence length="523" mass="57915">MIKWYTSLTCCTLLLLQAFLCEAEEQECVAGNEKNELTEDEKEIPLGLNALPVHIAAVMGQLTDIHKCGPWCADATPTSACLMDTSIVPCEGDFYCTTTCALWNRFILSGPLRDINAGESKERPTATCAMFKRFDGFVTSEWAEFCDTSCLLPEIRPHRYPAPTGLGLFCQKGTCYPAISSLAELIPDIPANLECPCNWFGSDCSDDFLPIQKIEHTASYGDEQDNAVVSTTLTVSNENWYKIIDNHQPGGVIRLTHRDLYNTNTTNSDHVRVQEQPYALAFAPKEGKLQILTAPPDRSLHIVARAVAERVRSLPNGPVEGGNLYVNPSIAGFFNGQWTFLLPFLDTNPSMKHVVLMSTGAGLSGSVSAVQALQKRPQKIHMFHGVRRIKDLPFQDYLHQLTNQVSLMIVESQPPMDFKENDSWLPGITVAVKRGREMRQLLTNDSSGSSAGLDQGGKLYVQNAVHHELTKGELTLDNTVFVACGRLALLDESREMLTQNFCGNSENPYECSQQVGLHFFTNI</sequence>
<proteinExistence type="predicted"/>
<dbReference type="Gene3D" id="3.40.50.80">
    <property type="entry name" value="Nucleotide-binding domain of ferredoxin-NADP reductase (FNR) module"/>
    <property type="match status" value="1"/>
</dbReference>
<gene>
    <name evidence="2" type="ORF">DBRI00130_LOCUS4116</name>
</gene>
<evidence type="ECO:0000256" key="1">
    <source>
        <dbReference type="SAM" id="SignalP"/>
    </source>
</evidence>
<accession>A0A7S4QKG8</accession>
<evidence type="ECO:0000313" key="2">
    <source>
        <dbReference type="EMBL" id="CAE4586337.1"/>
    </source>
</evidence>
<dbReference type="AlphaFoldDB" id="A0A7S4QKG8"/>
<keyword evidence="1" id="KW-0732">Signal</keyword>
<feature type="signal peptide" evidence="1">
    <location>
        <begin position="1"/>
        <end position="23"/>
    </location>
</feature>
<name>A0A7S4QKG8_9STRA</name>
<evidence type="ECO:0008006" key="3">
    <source>
        <dbReference type="Google" id="ProtNLM"/>
    </source>
</evidence>